<dbReference type="InterPro" id="IPR051541">
    <property type="entry name" value="PTS_SugarTrans_NitroReg"/>
</dbReference>
<dbReference type="Gene3D" id="3.40.930.10">
    <property type="entry name" value="Mannitol-specific EII, Chain A"/>
    <property type="match status" value="1"/>
</dbReference>
<evidence type="ECO:0000313" key="3">
    <source>
        <dbReference type="Proteomes" id="UP000295325"/>
    </source>
</evidence>
<dbReference type="OrthoDB" id="370976at2"/>
<dbReference type="RefSeq" id="WP_133626732.1">
    <property type="nucleotide sequence ID" value="NZ_SOAZ01000001.1"/>
</dbReference>
<dbReference type="Proteomes" id="UP000295325">
    <property type="component" value="Unassembled WGS sequence"/>
</dbReference>
<dbReference type="PANTHER" id="PTHR47738:SF3">
    <property type="entry name" value="PHOSPHOTRANSFERASE SYSTEM MANNITOL_FRUCTOSE-SPECIFIC IIA DOMAIN CONTAINING PROTEIN"/>
    <property type="match status" value="1"/>
</dbReference>
<dbReference type="PANTHER" id="PTHR47738">
    <property type="entry name" value="PTS SYSTEM FRUCTOSE-LIKE EIIA COMPONENT-RELATED"/>
    <property type="match status" value="1"/>
</dbReference>
<organism evidence="2 3">
    <name type="scientific">Fonticella tunisiensis</name>
    <dbReference type="NCBI Taxonomy" id="1096341"/>
    <lineage>
        <taxon>Bacteria</taxon>
        <taxon>Bacillati</taxon>
        <taxon>Bacillota</taxon>
        <taxon>Clostridia</taxon>
        <taxon>Eubacteriales</taxon>
        <taxon>Clostridiaceae</taxon>
        <taxon>Fonticella</taxon>
    </lineage>
</organism>
<dbReference type="Pfam" id="PF00359">
    <property type="entry name" value="PTS_EIIA_2"/>
    <property type="match status" value="1"/>
</dbReference>
<protein>
    <submittedName>
        <fullName evidence="2">PTS system IIA component (Gat family)</fullName>
    </submittedName>
</protein>
<sequence length="152" mass="17170">MKILDLVKKDLVVTKLEVESRGDLFKVLYEKLYSAGFVKESFLDGIENREAKFPTGLQLSKYGAAIPHTDPEHVIEPAVVVATLSQPVIFKSMENPTNDVKVNIVFMLAIKEPHMQLEMLKQMSRILQNDSLLEQMLQANEGDEIIEIIKTA</sequence>
<evidence type="ECO:0000313" key="2">
    <source>
        <dbReference type="EMBL" id="TDT63605.1"/>
    </source>
</evidence>
<dbReference type="AlphaFoldDB" id="A0A4V3EVD0"/>
<dbReference type="InterPro" id="IPR002178">
    <property type="entry name" value="PTS_EIIA_type-2_dom"/>
</dbReference>
<dbReference type="PROSITE" id="PS51094">
    <property type="entry name" value="PTS_EIIA_TYPE_2"/>
    <property type="match status" value="1"/>
</dbReference>
<dbReference type="CDD" id="cd00211">
    <property type="entry name" value="PTS_IIA_fru"/>
    <property type="match status" value="1"/>
</dbReference>
<comment type="caution">
    <text evidence="2">The sequence shown here is derived from an EMBL/GenBank/DDBJ whole genome shotgun (WGS) entry which is preliminary data.</text>
</comment>
<gene>
    <name evidence="2" type="ORF">EDD71_10130</name>
</gene>
<evidence type="ECO:0000259" key="1">
    <source>
        <dbReference type="PROSITE" id="PS51094"/>
    </source>
</evidence>
<accession>A0A4V3EVD0</accession>
<dbReference type="EMBL" id="SOAZ01000001">
    <property type="protein sequence ID" value="TDT63605.1"/>
    <property type="molecule type" value="Genomic_DNA"/>
</dbReference>
<keyword evidence="3" id="KW-1185">Reference proteome</keyword>
<dbReference type="InterPro" id="IPR016152">
    <property type="entry name" value="PTrfase/Anion_transptr"/>
</dbReference>
<name>A0A4V3EVD0_9CLOT</name>
<reference evidence="2 3" key="1">
    <citation type="submission" date="2019-03" db="EMBL/GenBank/DDBJ databases">
        <title>Genomic Encyclopedia of Type Strains, Phase IV (KMG-IV): sequencing the most valuable type-strain genomes for metagenomic binning, comparative biology and taxonomic classification.</title>
        <authorList>
            <person name="Goeker M."/>
        </authorList>
    </citation>
    <scope>NUCLEOTIDE SEQUENCE [LARGE SCALE GENOMIC DNA]</scope>
    <source>
        <strain evidence="2 3">DSM 24455</strain>
    </source>
</reference>
<proteinExistence type="predicted"/>
<dbReference type="SUPFAM" id="SSF55804">
    <property type="entry name" value="Phoshotransferase/anion transport protein"/>
    <property type="match status" value="1"/>
</dbReference>
<feature type="domain" description="PTS EIIA type-2" evidence="1">
    <location>
        <begin position="5"/>
        <end position="152"/>
    </location>
</feature>